<sequence>MNALLTWARAKRKKQLYAQPLLVGHPAVCRLAEVETDGISKAKPRSHTMTILGEPSAGVVHQQQQQHQQHQLLSLYHQLRSSAVDNGTHAELLTGNYGDGHTDVHVNAV</sequence>
<name>A0A8W7PST2_ANOCL</name>
<accession>A0A8W7PST2</accession>
<organism evidence="1">
    <name type="scientific">Anopheles coluzzii</name>
    <name type="common">African malaria mosquito</name>
    <dbReference type="NCBI Taxonomy" id="1518534"/>
    <lineage>
        <taxon>Eukaryota</taxon>
        <taxon>Metazoa</taxon>
        <taxon>Ecdysozoa</taxon>
        <taxon>Arthropoda</taxon>
        <taxon>Hexapoda</taxon>
        <taxon>Insecta</taxon>
        <taxon>Pterygota</taxon>
        <taxon>Neoptera</taxon>
        <taxon>Endopterygota</taxon>
        <taxon>Diptera</taxon>
        <taxon>Nematocera</taxon>
        <taxon>Culicoidea</taxon>
        <taxon>Culicidae</taxon>
        <taxon>Anophelinae</taxon>
        <taxon>Anopheles</taxon>
    </lineage>
</organism>
<evidence type="ECO:0000313" key="1">
    <source>
        <dbReference type="EnsemblMetazoa" id="ACOM036948-PA.1"/>
    </source>
</evidence>
<dbReference type="Proteomes" id="UP000075882">
    <property type="component" value="Unassembled WGS sequence"/>
</dbReference>
<reference evidence="1" key="1">
    <citation type="submission" date="2022-08" db="UniProtKB">
        <authorList>
            <consortium name="EnsemblMetazoa"/>
        </authorList>
    </citation>
    <scope>IDENTIFICATION</scope>
</reference>
<proteinExistence type="predicted"/>
<protein>
    <submittedName>
        <fullName evidence="1">Uncharacterized protein</fullName>
    </submittedName>
</protein>
<dbReference type="EnsemblMetazoa" id="ACOM036948-RA">
    <property type="protein sequence ID" value="ACOM036948-PA.1"/>
    <property type="gene ID" value="ACOM036948"/>
</dbReference>
<dbReference type="AlphaFoldDB" id="A0A8W7PST2"/>